<dbReference type="EMBL" id="JAZAQF010000021">
    <property type="protein sequence ID" value="MFG3816798.1"/>
    <property type="molecule type" value="Genomic_DNA"/>
</dbReference>
<dbReference type="RefSeq" id="WP_393010848.1">
    <property type="nucleotide sequence ID" value="NZ_JAZAQF010000021.1"/>
</dbReference>
<evidence type="ECO:0000256" key="1">
    <source>
        <dbReference type="ARBA" id="ARBA00004370"/>
    </source>
</evidence>
<evidence type="ECO:0000313" key="10">
    <source>
        <dbReference type="Proteomes" id="UP001604335"/>
    </source>
</evidence>
<dbReference type="SUPFAM" id="SSF55073">
    <property type="entry name" value="Nucleotide cyclase"/>
    <property type="match status" value="1"/>
</dbReference>
<organism evidence="9 10">
    <name type="scientific">Limnothrix redekei LRLZ20PSL1</name>
    <dbReference type="NCBI Taxonomy" id="3112953"/>
    <lineage>
        <taxon>Bacteria</taxon>
        <taxon>Bacillati</taxon>
        <taxon>Cyanobacteriota</taxon>
        <taxon>Cyanophyceae</taxon>
        <taxon>Pseudanabaenales</taxon>
        <taxon>Pseudanabaenaceae</taxon>
        <taxon>Limnothrix</taxon>
    </lineage>
</organism>
<keyword evidence="4" id="KW-1133">Transmembrane helix</keyword>
<dbReference type="PROSITE" id="PS50125">
    <property type="entry name" value="GUANYLATE_CYCLASE_2"/>
    <property type="match status" value="1"/>
</dbReference>
<proteinExistence type="inferred from homology"/>
<dbReference type="PROSITE" id="PS00452">
    <property type="entry name" value="GUANYLATE_CYCLASE_1"/>
    <property type="match status" value="1"/>
</dbReference>
<keyword evidence="10" id="KW-1185">Reference proteome</keyword>
<evidence type="ECO:0000256" key="4">
    <source>
        <dbReference type="ARBA" id="ARBA00022989"/>
    </source>
</evidence>
<evidence type="ECO:0000256" key="7">
    <source>
        <dbReference type="RuleBase" id="RU000405"/>
    </source>
</evidence>
<dbReference type="Proteomes" id="UP001604335">
    <property type="component" value="Unassembled WGS sequence"/>
</dbReference>
<evidence type="ECO:0000256" key="6">
    <source>
        <dbReference type="ARBA" id="ARBA00023239"/>
    </source>
</evidence>
<evidence type="ECO:0000256" key="3">
    <source>
        <dbReference type="ARBA" id="ARBA00022741"/>
    </source>
</evidence>
<dbReference type="Gene3D" id="3.30.70.1230">
    <property type="entry name" value="Nucleotide cyclase"/>
    <property type="match status" value="1"/>
</dbReference>
<dbReference type="SMART" id="SM00044">
    <property type="entry name" value="CYCc"/>
    <property type="match status" value="1"/>
</dbReference>
<feature type="domain" description="Guanylate cyclase" evidence="8">
    <location>
        <begin position="330"/>
        <end position="457"/>
    </location>
</feature>
<dbReference type="InterPro" id="IPR029787">
    <property type="entry name" value="Nucleotide_cyclase"/>
</dbReference>
<dbReference type="PANTHER" id="PTHR11920">
    <property type="entry name" value="GUANYLYL CYCLASE"/>
    <property type="match status" value="1"/>
</dbReference>
<evidence type="ECO:0000256" key="5">
    <source>
        <dbReference type="ARBA" id="ARBA00023136"/>
    </source>
</evidence>
<comment type="subcellular location">
    <subcellularLocation>
        <location evidence="1">Membrane</location>
    </subcellularLocation>
</comment>
<keyword evidence="5" id="KW-0472">Membrane</keyword>
<keyword evidence="2" id="KW-0812">Transmembrane</keyword>
<keyword evidence="3" id="KW-0547">Nucleotide-binding</keyword>
<evidence type="ECO:0000256" key="2">
    <source>
        <dbReference type="ARBA" id="ARBA00022692"/>
    </source>
</evidence>
<dbReference type="InterPro" id="IPR018297">
    <property type="entry name" value="A/G_cyclase_CS"/>
</dbReference>
<protein>
    <submittedName>
        <fullName evidence="9">Adenylate/guanylate cyclase domain-containing protein</fullName>
    </submittedName>
</protein>
<dbReference type="CDD" id="cd07302">
    <property type="entry name" value="CHD"/>
    <property type="match status" value="1"/>
</dbReference>
<comment type="similarity">
    <text evidence="7">Belongs to the adenylyl cyclase class-4/guanylyl cyclase family.</text>
</comment>
<reference evidence="10" key="1">
    <citation type="journal article" date="2024" name="Algal Res.">
        <title>Biochemical, toxicological and genomic investigation of a high-biomass producing Limnothrix strain isolated from Italian shallow drinking water reservoir.</title>
        <authorList>
            <person name="Simonazzi M."/>
            <person name="Shishido T.K."/>
            <person name="Delbaje E."/>
            <person name="Wahlsten M."/>
            <person name="Fewer D.P."/>
            <person name="Sivonen K."/>
            <person name="Pezzolesi L."/>
            <person name="Pistocchi R."/>
        </authorList>
    </citation>
    <scope>NUCLEOTIDE SEQUENCE [LARGE SCALE GENOMIC DNA]</scope>
    <source>
        <strain evidence="10">LRLZ20PSL1</strain>
    </source>
</reference>
<evidence type="ECO:0000259" key="8">
    <source>
        <dbReference type="PROSITE" id="PS50125"/>
    </source>
</evidence>
<keyword evidence="6 7" id="KW-0456">Lyase</keyword>
<accession>A0ABW7CA27</accession>
<name>A0ABW7CA27_9CYAN</name>
<dbReference type="Pfam" id="PF00211">
    <property type="entry name" value="Guanylate_cyc"/>
    <property type="match status" value="1"/>
</dbReference>
<dbReference type="PANTHER" id="PTHR11920:SF335">
    <property type="entry name" value="GUANYLATE CYCLASE"/>
    <property type="match status" value="1"/>
</dbReference>
<evidence type="ECO:0000313" key="9">
    <source>
        <dbReference type="EMBL" id="MFG3816798.1"/>
    </source>
</evidence>
<sequence length="509" mass="57035">MPLTPWRRIWRNRPRGSPSFRSLLRAWLTRCINLLLGDGRHLNEAEFDSYVAWRSALIHQRLMLGFRLGVIYFSTFSVLIAFEESSKGDLFSVRLIRHLMAIVLIFAGSRETQSLTERYLVPASAAGAYSAVSRQTTLKATPKNIVPKPLSQDGKLPPLIQPKRPERLSLDPVIFSSQFGLFLLLSTTISVVTNLPSYWGTPVMPDLKGWTLGFFSIAAVLPFRWHWHLISHIIAYVNYVLTNGLMGQSIFPEPLDPGQVLFDMVWISLMSTLVVGLYERLSRTEFEVRKQLRQEQRRSDQLLTNILPRSVADRLLTDSSQIADLFPEVTVLFADLVGFTPLASQLQPGETIELLNRMFSRFDQLAEFHGLEKIKTIGDAYMAAAGLPNPNPNHAAAAADMALAMQRAIEQLNQTSRYPLSIRVGLHSGPVVAGVIGLRKFAYDLWGDTVNVASRMESQGSPGKIQVTQAVFDRLGGEASLYRLTQRGVIAVKGRGDMLVYWLEEAPKN</sequence>
<dbReference type="InterPro" id="IPR050401">
    <property type="entry name" value="Cyclic_nucleotide_synthase"/>
</dbReference>
<dbReference type="InterPro" id="IPR001054">
    <property type="entry name" value="A/G_cyclase"/>
</dbReference>
<comment type="caution">
    <text evidence="9">The sequence shown here is derived from an EMBL/GenBank/DDBJ whole genome shotgun (WGS) entry which is preliminary data.</text>
</comment>
<gene>
    <name evidence="9" type="ORF">VPK24_04045</name>
</gene>